<proteinExistence type="predicted"/>
<organism evidence="2 3">
    <name type="scientific">Drosophila gunungcola</name>
    <name type="common">fruit fly</name>
    <dbReference type="NCBI Taxonomy" id="103775"/>
    <lineage>
        <taxon>Eukaryota</taxon>
        <taxon>Metazoa</taxon>
        <taxon>Ecdysozoa</taxon>
        <taxon>Arthropoda</taxon>
        <taxon>Hexapoda</taxon>
        <taxon>Insecta</taxon>
        <taxon>Pterygota</taxon>
        <taxon>Neoptera</taxon>
        <taxon>Endopterygota</taxon>
        <taxon>Diptera</taxon>
        <taxon>Brachycera</taxon>
        <taxon>Muscomorpha</taxon>
        <taxon>Ephydroidea</taxon>
        <taxon>Drosophilidae</taxon>
        <taxon>Drosophila</taxon>
        <taxon>Sophophora</taxon>
    </lineage>
</organism>
<sequence>ISGQVRAKDLNQKGAIDSPAQPGQLFGDGNTGYYKSDLPLANVSSQLKAY</sequence>
<name>A0A9P9YZ07_9MUSC</name>
<evidence type="ECO:0000313" key="3">
    <source>
        <dbReference type="Proteomes" id="UP001059596"/>
    </source>
</evidence>
<protein>
    <submittedName>
        <fullName evidence="2">Uncharacterized protein</fullName>
    </submittedName>
</protein>
<evidence type="ECO:0000313" key="2">
    <source>
        <dbReference type="EMBL" id="KAI8045717.1"/>
    </source>
</evidence>
<dbReference type="Proteomes" id="UP001059596">
    <property type="component" value="Chromosome 3R"/>
</dbReference>
<feature type="compositionally biased region" description="Basic and acidic residues" evidence="1">
    <location>
        <begin position="1"/>
        <end position="11"/>
    </location>
</feature>
<accession>A0A9P9YZ07</accession>
<evidence type="ECO:0000256" key="1">
    <source>
        <dbReference type="SAM" id="MobiDB-lite"/>
    </source>
</evidence>
<comment type="caution">
    <text evidence="2">The sequence shown here is derived from an EMBL/GenBank/DDBJ whole genome shotgun (WGS) entry which is preliminary data.</text>
</comment>
<dbReference type="EMBL" id="JAMKOV010000001">
    <property type="protein sequence ID" value="KAI8045717.1"/>
    <property type="molecule type" value="Genomic_DNA"/>
</dbReference>
<gene>
    <name evidence="2" type="ORF">M5D96_001901</name>
</gene>
<dbReference type="AlphaFoldDB" id="A0A9P9YZ07"/>
<feature type="non-terminal residue" evidence="2">
    <location>
        <position position="50"/>
    </location>
</feature>
<keyword evidence="3" id="KW-1185">Reference proteome</keyword>
<reference evidence="2" key="1">
    <citation type="journal article" date="2023" name="Genome Biol. Evol.">
        <title>Long-read-based Genome Assembly of Drosophila gunungcola Reveals Fewer Chemosensory Genes in Flower-breeding Species.</title>
        <authorList>
            <person name="Negi A."/>
            <person name="Liao B.Y."/>
            <person name="Yeh S.D."/>
        </authorList>
    </citation>
    <scope>NUCLEOTIDE SEQUENCE</scope>
    <source>
        <strain evidence="2">Sukarami</strain>
    </source>
</reference>
<feature type="region of interest" description="Disordered" evidence="1">
    <location>
        <begin position="1"/>
        <end position="29"/>
    </location>
</feature>